<evidence type="ECO:0000313" key="2">
    <source>
        <dbReference type="Proteomes" id="UP000515297"/>
    </source>
</evidence>
<proteinExistence type="predicted"/>
<reference evidence="1 2" key="1">
    <citation type="submission" date="2020-08" db="EMBL/GenBank/DDBJ databases">
        <authorList>
            <person name="Liu G."/>
            <person name="Sun C."/>
        </authorList>
    </citation>
    <scope>NUCLEOTIDE SEQUENCE [LARGE SCALE GENOMIC DNA]</scope>
    <source>
        <strain evidence="1 2">OT19</strain>
    </source>
</reference>
<sequence length="46" mass="4572">MTRNSNFAAQAFAFALALVLSVGAFGVTVAPDQSTGSIAPAAEMVA</sequence>
<dbReference type="AlphaFoldDB" id="A0A7G6VSI0"/>
<organism evidence="1 2">
    <name type="scientific">Croceicoccus marinus</name>
    <dbReference type="NCBI Taxonomy" id="450378"/>
    <lineage>
        <taxon>Bacteria</taxon>
        <taxon>Pseudomonadati</taxon>
        <taxon>Pseudomonadota</taxon>
        <taxon>Alphaproteobacteria</taxon>
        <taxon>Sphingomonadales</taxon>
        <taxon>Erythrobacteraceae</taxon>
        <taxon>Croceicoccus</taxon>
    </lineage>
</organism>
<dbReference type="EMBL" id="CP060052">
    <property type="protein sequence ID" value="QNE04695.1"/>
    <property type="molecule type" value="Genomic_DNA"/>
</dbReference>
<accession>A0A7G6VSI0</accession>
<dbReference type="RefSeq" id="WP_185883943.1">
    <property type="nucleotide sequence ID" value="NZ_CP060052.1"/>
</dbReference>
<gene>
    <name evidence="1" type="ORF">H4O24_12125</name>
</gene>
<name>A0A7G6VSI0_9SPHN</name>
<dbReference type="Proteomes" id="UP000515297">
    <property type="component" value="Chromosome"/>
</dbReference>
<evidence type="ECO:0000313" key="1">
    <source>
        <dbReference type="EMBL" id="QNE04695.1"/>
    </source>
</evidence>
<protein>
    <submittedName>
        <fullName evidence="1">Uncharacterized protein</fullName>
    </submittedName>
</protein>